<keyword evidence="5" id="KW-1185">Reference proteome</keyword>
<protein>
    <submittedName>
        <fullName evidence="4">DnaD domain-containing protein</fullName>
    </submittedName>
</protein>
<dbReference type="EMBL" id="JBHSFW010000001">
    <property type="protein sequence ID" value="MFC4617772.1"/>
    <property type="molecule type" value="Genomic_DNA"/>
</dbReference>
<evidence type="ECO:0000256" key="1">
    <source>
        <dbReference type="ARBA" id="ARBA00093462"/>
    </source>
</evidence>
<dbReference type="InterPro" id="IPR036388">
    <property type="entry name" value="WH-like_DNA-bd_sf"/>
</dbReference>
<evidence type="ECO:0000259" key="3">
    <source>
        <dbReference type="Pfam" id="PF21984"/>
    </source>
</evidence>
<dbReference type="PANTHER" id="PTHR37293:SF6">
    <property type="entry name" value="DNA REPLICATION PROTEIN DNAD"/>
    <property type="match status" value="1"/>
</dbReference>
<sequence length="231" mass="26895">MEKQVMIDFMTNSGLTIPRFLLENYVDIGLNEEECLLLLHVYSFLKGGHNFPTPDELSSRMSLTSAQCADHLRRLVQRGFLDIVHEKNQAIYTESYSLEPLWNKLVSLKLLSLKDDAALEQEEALYTIFEKEFGRPLSPIECETLTMWLDEDRHTPELIKGALREAVISGKLNFRYIDRILFDWKKNGIKTLEQAKAHGEKIRGRMQVNGERSDQSRKKPLKFPMYNWLES</sequence>
<feature type="domain" description="DnaD N-terminal" evidence="3">
    <location>
        <begin position="17"/>
        <end position="108"/>
    </location>
</feature>
<dbReference type="InterPro" id="IPR053162">
    <property type="entry name" value="DnaD"/>
</dbReference>
<dbReference type="SUPFAM" id="SSF46785">
    <property type="entry name" value="Winged helix' DNA-binding domain"/>
    <property type="match status" value="1"/>
</dbReference>
<evidence type="ECO:0000313" key="4">
    <source>
        <dbReference type="EMBL" id="MFC4617772.1"/>
    </source>
</evidence>
<evidence type="ECO:0000313" key="5">
    <source>
        <dbReference type="Proteomes" id="UP001596022"/>
    </source>
</evidence>
<dbReference type="PANTHER" id="PTHR37293">
    <property type="entry name" value="PHAGE REPLICATION PROTEIN-RELATED"/>
    <property type="match status" value="1"/>
</dbReference>
<accession>A0ABV9GKV9</accession>
<dbReference type="Pfam" id="PF07261">
    <property type="entry name" value="DnaB_2"/>
    <property type="match status" value="1"/>
</dbReference>
<proteinExistence type="inferred from homology"/>
<organism evidence="4 5">
    <name type="scientific">Camelliibacillus cellulosilyticus</name>
    <dbReference type="NCBI Taxonomy" id="2174486"/>
    <lineage>
        <taxon>Bacteria</taxon>
        <taxon>Bacillati</taxon>
        <taxon>Bacillota</taxon>
        <taxon>Bacilli</taxon>
        <taxon>Bacillales</taxon>
        <taxon>Sporolactobacillaceae</taxon>
        <taxon>Camelliibacillus</taxon>
    </lineage>
</organism>
<dbReference type="InterPro" id="IPR034829">
    <property type="entry name" value="DnaD-like_sf"/>
</dbReference>
<gene>
    <name evidence="4" type="ORF">ACFO4N_03410</name>
</gene>
<dbReference type="Gene3D" id="1.10.10.630">
    <property type="entry name" value="DnaD domain-like"/>
    <property type="match status" value="1"/>
</dbReference>
<dbReference type="SUPFAM" id="SSF158499">
    <property type="entry name" value="DnaD domain-like"/>
    <property type="match status" value="1"/>
</dbReference>
<dbReference type="Pfam" id="PF21984">
    <property type="entry name" value="DnaD_N"/>
    <property type="match status" value="1"/>
</dbReference>
<dbReference type="Gene3D" id="1.10.10.10">
    <property type="entry name" value="Winged helix-like DNA-binding domain superfamily/Winged helix DNA-binding domain"/>
    <property type="match status" value="1"/>
</dbReference>
<dbReference type="InterPro" id="IPR036390">
    <property type="entry name" value="WH_DNA-bd_sf"/>
</dbReference>
<dbReference type="RefSeq" id="WP_376844798.1">
    <property type="nucleotide sequence ID" value="NZ_JBHSFW010000001.1"/>
</dbReference>
<comment type="similarity">
    <text evidence="1">Belongs to the DnaB/DnaD family.</text>
</comment>
<evidence type="ECO:0000259" key="2">
    <source>
        <dbReference type="Pfam" id="PF07261"/>
    </source>
</evidence>
<comment type="caution">
    <text evidence="4">The sequence shown here is derived from an EMBL/GenBank/DDBJ whole genome shotgun (WGS) entry which is preliminary data.</text>
</comment>
<name>A0ABV9GKV9_9BACL</name>
<dbReference type="InterPro" id="IPR006343">
    <property type="entry name" value="DnaB/C_C"/>
</dbReference>
<feature type="domain" description="DnaB/C C-terminal" evidence="2">
    <location>
        <begin position="126"/>
        <end position="198"/>
    </location>
</feature>
<dbReference type="NCBIfam" id="TIGR01446">
    <property type="entry name" value="DnaD_dom"/>
    <property type="match status" value="1"/>
</dbReference>
<dbReference type="InterPro" id="IPR053843">
    <property type="entry name" value="DnaD_N"/>
</dbReference>
<reference evidence="5" key="1">
    <citation type="journal article" date="2019" name="Int. J. Syst. Evol. Microbiol.">
        <title>The Global Catalogue of Microorganisms (GCM) 10K type strain sequencing project: providing services to taxonomists for standard genome sequencing and annotation.</title>
        <authorList>
            <consortium name="The Broad Institute Genomics Platform"/>
            <consortium name="The Broad Institute Genome Sequencing Center for Infectious Disease"/>
            <person name="Wu L."/>
            <person name="Ma J."/>
        </authorList>
    </citation>
    <scope>NUCLEOTIDE SEQUENCE [LARGE SCALE GENOMIC DNA]</scope>
    <source>
        <strain evidence="5">CGMCC 1.16306</strain>
    </source>
</reference>
<dbReference type="Proteomes" id="UP001596022">
    <property type="component" value="Unassembled WGS sequence"/>
</dbReference>